<name>A0A1M7FPU0_XYLRU</name>
<reference evidence="1 2" key="1">
    <citation type="submission" date="2016-11" db="EMBL/GenBank/DDBJ databases">
        <authorList>
            <person name="Jaros S."/>
            <person name="Januszkiewicz K."/>
            <person name="Wedrychowicz H."/>
        </authorList>
    </citation>
    <scope>NUCLEOTIDE SEQUENCE [LARGE SCALE GENOMIC DNA]</scope>
    <source>
        <strain evidence="1 2">BPI-34</strain>
    </source>
</reference>
<proteinExistence type="predicted"/>
<dbReference type="Proteomes" id="UP000184280">
    <property type="component" value="Unassembled WGS sequence"/>
</dbReference>
<gene>
    <name evidence="1" type="ORF">SAMN04488494_1227</name>
</gene>
<dbReference type="EMBL" id="FRCJ01000002">
    <property type="protein sequence ID" value="SHM06053.1"/>
    <property type="molecule type" value="Genomic_DNA"/>
</dbReference>
<sequence length="226" mass="25513">MTYDEEVALQGVAKRFVQATEELRISGARLFRDGIVKNEQVLSKIKNGYQKLPKNSIQLFCKKYGVSAAWLYTGDGNMLLNKGVAIEKQQKEVREEKLLYNTDFESCLDSNGQPVPCGNEVPVSFPMAGDFDFMCFNNGNSLAPIIMPGDFIALKKLTSWKTYIPGDIICVVITNEYKMLRKVSVTQDNDESITFTQMVDGKPVDSKIPKDIIIEIYKVVGNYRRQ</sequence>
<accession>A0A1M7FPU0</accession>
<evidence type="ECO:0000313" key="1">
    <source>
        <dbReference type="EMBL" id="SHM06053.1"/>
    </source>
</evidence>
<protein>
    <submittedName>
        <fullName evidence="1">Phage repressor protein C, contains Cro/C1-type HTH and peptisase s24 domains</fullName>
    </submittedName>
</protein>
<organism evidence="1 2">
    <name type="scientific">Xylanibacter ruminicola</name>
    <name type="common">Prevotella ruminicola</name>
    <dbReference type="NCBI Taxonomy" id="839"/>
    <lineage>
        <taxon>Bacteria</taxon>
        <taxon>Pseudomonadati</taxon>
        <taxon>Bacteroidota</taxon>
        <taxon>Bacteroidia</taxon>
        <taxon>Bacteroidales</taxon>
        <taxon>Prevotellaceae</taxon>
        <taxon>Xylanibacter</taxon>
    </lineage>
</organism>
<dbReference type="AlphaFoldDB" id="A0A1M7FPU0"/>
<evidence type="ECO:0000313" key="2">
    <source>
        <dbReference type="Proteomes" id="UP000184280"/>
    </source>
</evidence>